<protein>
    <submittedName>
        <fullName evidence="7">2-hydroxyacid dehydrogenase</fullName>
    </submittedName>
</protein>
<keyword evidence="2 4" id="KW-0560">Oxidoreductase</keyword>
<dbReference type="PROSITE" id="PS00065">
    <property type="entry name" value="D_2_HYDROXYACID_DH_1"/>
    <property type="match status" value="1"/>
</dbReference>
<evidence type="ECO:0000259" key="6">
    <source>
        <dbReference type="Pfam" id="PF02826"/>
    </source>
</evidence>
<dbReference type="PANTHER" id="PTHR43026:SF1">
    <property type="entry name" value="2-HYDROXYACID DEHYDROGENASE HOMOLOG 1-RELATED"/>
    <property type="match status" value="1"/>
</dbReference>
<dbReference type="CDD" id="cd12183">
    <property type="entry name" value="LDH_like_2"/>
    <property type="match status" value="1"/>
</dbReference>
<dbReference type="PROSITE" id="PS00671">
    <property type="entry name" value="D_2_HYDROXYACID_DH_3"/>
    <property type="match status" value="1"/>
</dbReference>
<dbReference type="InterPro" id="IPR029753">
    <property type="entry name" value="D-isomer_DH_CS"/>
</dbReference>
<dbReference type="AlphaFoldDB" id="A0A0M3AKA4"/>
<dbReference type="GO" id="GO:0051287">
    <property type="term" value="F:NAD binding"/>
    <property type="evidence" value="ECO:0007669"/>
    <property type="project" value="InterPro"/>
</dbReference>
<evidence type="ECO:0000256" key="3">
    <source>
        <dbReference type="ARBA" id="ARBA00023027"/>
    </source>
</evidence>
<keyword evidence="3" id="KW-0520">NAD</keyword>
<evidence type="ECO:0000256" key="4">
    <source>
        <dbReference type="RuleBase" id="RU003719"/>
    </source>
</evidence>
<evidence type="ECO:0000259" key="5">
    <source>
        <dbReference type="Pfam" id="PF00389"/>
    </source>
</evidence>
<dbReference type="InterPro" id="IPR036291">
    <property type="entry name" value="NAD(P)-bd_dom_sf"/>
</dbReference>
<feature type="domain" description="D-isomer specific 2-hydroxyacid dehydrogenase catalytic" evidence="5">
    <location>
        <begin position="3"/>
        <end position="328"/>
    </location>
</feature>
<dbReference type="Gene3D" id="3.40.50.720">
    <property type="entry name" value="NAD(P)-binding Rossmann-like Domain"/>
    <property type="match status" value="2"/>
</dbReference>
<dbReference type="RefSeq" id="WP_046765285.1">
    <property type="nucleotide sequence ID" value="NZ_LBIC01000009.1"/>
</dbReference>
<evidence type="ECO:0000256" key="1">
    <source>
        <dbReference type="ARBA" id="ARBA00005854"/>
    </source>
</evidence>
<organism evidence="7 8">
    <name type="scientific">Sphingobium chungbukense</name>
    <dbReference type="NCBI Taxonomy" id="56193"/>
    <lineage>
        <taxon>Bacteria</taxon>
        <taxon>Pseudomonadati</taxon>
        <taxon>Pseudomonadota</taxon>
        <taxon>Alphaproteobacteria</taxon>
        <taxon>Sphingomonadales</taxon>
        <taxon>Sphingomonadaceae</taxon>
        <taxon>Sphingobium</taxon>
    </lineage>
</organism>
<dbReference type="Pfam" id="PF00389">
    <property type="entry name" value="2-Hacid_dh"/>
    <property type="match status" value="1"/>
</dbReference>
<gene>
    <name evidence="7" type="ORF">YP76_18170</name>
</gene>
<dbReference type="Proteomes" id="UP000033874">
    <property type="component" value="Unassembled WGS sequence"/>
</dbReference>
<comment type="similarity">
    <text evidence="1 4">Belongs to the D-isomer specific 2-hydroxyacid dehydrogenase family.</text>
</comment>
<sequence>MEIAVFSSRSYDRSFLEAANAKGGNRHHLQFLEATLTLQTVSLAAGSDAICCFVNDSLDRPVVEALSRLGVRLIALRSAGFNHVDLQAAESAGIRVARVPAYSPEAIAEHTLALILCLNRKIHRAYVRVREGNFALDGLLGFNLCARTVGIVGTGKIGAALSKILSGFGCRVVAHDPVPSPSLADMGVEYLPLDDLLAAADIISLHCPLTPDTHHMIDKAALGRVRNGVMLINTSRGAVIDTRAVIEGLKSGKIGSLGLDVYEEEGDLFFRDLSGQMLQDDVFARLLTFPNVLITGHQGFFTQEALEAIADVTIENASSFETCGRAAYPVGTERLA</sequence>
<dbReference type="Pfam" id="PF02826">
    <property type="entry name" value="2-Hacid_dh_C"/>
    <property type="match status" value="1"/>
</dbReference>
<dbReference type="InterPro" id="IPR006140">
    <property type="entry name" value="D-isomer_DH_NAD-bd"/>
</dbReference>
<proteinExistence type="inferred from homology"/>
<reference evidence="7 8" key="1">
    <citation type="submission" date="2015-04" db="EMBL/GenBank/DDBJ databases">
        <title>Genome sequence of aromatic hydrocarbons-degrading Sphingobium chungbukense DJ77.</title>
        <authorList>
            <person name="Kim Y.-C."/>
            <person name="Chae J.-C."/>
        </authorList>
    </citation>
    <scope>NUCLEOTIDE SEQUENCE [LARGE SCALE GENOMIC DNA]</scope>
    <source>
        <strain evidence="7 8">DJ77</strain>
    </source>
</reference>
<evidence type="ECO:0000313" key="7">
    <source>
        <dbReference type="EMBL" id="KKW90527.1"/>
    </source>
</evidence>
<dbReference type="GO" id="GO:0008720">
    <property type="term" value="F:D-lactate dehydrogenase (NAD+) activity"/>
    <property type="evidence" value="ECO:0007669"/>
    <property type="project" value="TreeGrafter"/>
</dbReference>
<dbReference type="EMBL" id="LBIC01000009">
    <property type="protein sequence ID" value="KKW90527.1"/>
    <property type="molecule type" value="Genomic_DNA"/>
</dbReference>
<keyword evidence="8" id="KW-1185">Reference proteome</keyword>
<dbReference type="InterPro" id="IPR058205">
    <property type="entry name" value="D-LDH-like"/>
</dbReference>
<comment type="caution">
    <text evidence="7">The sequence shown here is derived from an EMBL/GenBank/DDBJ whole genome shotgun (WGS) entry which is preliminary data.</text>
</comment>
<dbReference type="SUPFAM" id="SSF52283">
    <property type="entry name" value="Formate/glycerate dehydrogenase catalytic domain-like"/>
    <property type="match status" value="1"/>
</dbReference>
<evidence type="ECO:0000256" key="2">
    <source>
        <dbReference type="ARBA" id="ARBA00023002"/>
    </source>
</evidence>
<name>A0A0M3AKA4_9SPHN</name>
<evidence type="ECO:0000313" key="8">
    <source>
        <dbReference type="Proteomes" id="UP000033874"/>
    </source>
</evidence>
<dbReference type="InterPro" id="IPR006139">
    <property type="entry name" value="D-isomer_2_OHA_DH_cat_dom"/>
</dbReference>
<feature type="domain" description="D-isomer specific 2-hydroxyacid dehydrogenase NAD-binding" evidence="6">
    <location>
        <begin position="112"/>
        <end position="299"/>
    </location>
</feature>
<accession>A0A0M3AKA4</accession>
<dbReference type="PANTHER" id="PTHR43026">
    <property type="entry name" value="2-HYDROXYACID DEHYDROGENASE HOMOLOG 1-RELATED"/>
    <property type="match status" value="1"/>
</dbReference>
<dbReference type="PROSITE" id="PS00670">
    <property type="entry name" value="D_2_HYDROXYACID_DH_2"/>
    <property type="match status" value="1"/>
</dbReference>
<dbReference type="PATRIC" id="fig|56193.3.peg.3808"/>
<dbReference type="STRING" id="56193.YP76_18170"/>
<dbReference type="InterPro" id="IPR029752">
    <property type="entry name" value="D-isomer_DH_CS1"/>
</dbReference>
<dbReference type="SUPFAM" id="SSF51735">
    <property type="entry name" value="NAD(P)-binding Rossmann-fold domains"/>
    <property type="match status" value="1"/>
</dbReference>